<dbReference type="Gene3D" id="3.40.30.10">
    <property type="entry name" value="Glutaredoxin"/>
    <property type="match status" value="1"/>
</dbReference>
<dbReference type="Pfam" id="PF08534">
    <property type="entry name" value="Redoxin"/>
    <property type="match status" value="1"/>
</dbReference>
<dbReference type="PROSITE" id="PS00194">
    <property type="entry name" value="THIOREDOXIN_1"/>
    <property type="match status" value="1"/>
</dbReference>
<dbReference type="SUPFAM" id="SSF52833">
    <property type="entry name" value="Thioredoxin-like"/>
    <property type="match status" value="1"/>
</dbReference>
<evidence type="ECO:0000256" key="3">
    <source>
        <dbReference type="ARBA" id="ARBA00023284"/>
    </source>
</evidence>
<name>A0A7X1FWU1_9SPHN</name>
<dbReference type="EMBL" id="JACLAX010000003">
    <property type="protein sequence ID" value="MBC2668468.1"/>
    <property type="molecule type" value="Genomic_DNA"/>
</dbReference>
<feature type="domain" description="Thioredoxin" evidence="5">
    <location>
        <begin position="77"/>
        <end position="215"/>
    </location>
</feature>
<evidence type="ECO:0000259" key="5">
    <source>
        <dbReference type="PROSITE" id="PS51352"/>
    </source>
</evidence>
<feature type="region of interest" description="Disordered" evidence="4">
    <location>
        <begin position="65"/>
        <end position="86"/>
    </location>
</feature>
<dbReference type="CDD" id="cd02966">
    <property type="entry name" value="TlpA_like_family"/>
    <property type="match status" value="1"/>
</dbReference>
<evidence type="ECO:0000313" key="6">
    <source>
        <dbReference type="EMBL" id="MBC2668468.1"/>
    </source>
</evidence>
<dbReference type="InterPro" id="IPR036249">
    <property type="entry name" value="Thioredoxin-like_sf"/>
</dbReference>
<accession>A0A7X1FWU1</accession>
<dbReference type="InterPro" id="IPR013766">
    <property type="entry name" value="Thioredoxin_domain"/>
</dbReference>
<evidence type="ECO:0000256" key="2">
    <source>
        <dbReference type="ARBA" id="ARBA00022748"/>
    </source>
</evidence>
<keyword evidence="3" id="KW-0676">Redox-active center</keyword>
<dbReference type="PROSITE" id="PS51352">
    <property type="entry name" value="THIOREDOXIN_2"/>
    <property type="match status" value="1"/>
</dbReference>
<organism evidence="6 7">
    <name type="scientific">Novosphingobium piscinae</name>
    <dbReference type="NCBI Taxonomy" id="1507448"/>
    <lineage>
        <taxon>Bacteria</taxon>
        <taxon>Pseudomonadati</taxon>
        <taxon>Pseudomonadota</taxon>
        <taxon>Alphaproteobacteria</taxon>
        <taxon>Sphingomonadales</taxon>
        <taxon>Sphingomonadaceae</taxon>
        <taxon>Novosphingobium</taxon>
    </lineage>
</organism>
<dbReference type="GO" id="GO:0030313">
    <property type="term" value="C:cell envelope"/>
    <property type="evidence" value="ECO:0007669"/>
    <property type="project" value="UniProtKB-SubCell"/>
</dbReference>
<proteinExistence type="predicted"/>
<dbReference type="AlphaFoldDB" id="A0A7X1FWU1"/>
<keyword evidence="2" id="KW-0201">Cytochrome c-type biogenesis</keyword>
<reference evidence="6 7" key="1">
    <citation type="submission" date="2020-08" db="EMBL/GenBank/DDBJ databases">
        <title>The genome sequence of type strain Novosphingobium piscinae KCTC 42194.</title>
        <authorList>
            <person name="Liu Y."/>
        </authorList>
    </citation>
    <scope>NUCLEOTIDE SEQUENCE [LARGE SCALE GENOMIC DNA]</scope>
    <source>
        <strain evidence="6 7">KCTC 42194</strain>
    </source>
</reference>
<evidence type="ECO:0000256" key="1">
    <source>
        <dbReference type="ARBA" id="ARBA00004196"/>
    </source>
</evidence>
<dbReference type="Proteomes" id="UP000551327">
    <property type="component" value="Unassembled WGS sequence"/>
</dbReference>
<evidence type="ECO:0000256" key="4">
    <source>
        <dbReference type="SAM" id="MobiDB-lite"/>
    </source>
</evidence>
<keyword evidence="7" id="KW-1185">Reference proteome</keyword>
<sequence length="215" mass="22177">MMAEGPSAKRPPHIALEPALLMSRSLTSLILGCGLSLGLLALAGCDRQGGQPAQGATSAATSAAVAPAAPAKGPDRLNAGTPLPDQTLSDPAGRKLALASLAGKPVLINLWATWCAPCVKELPTLEALAASGTVRVVTVSQDSGDPAKVAAFLKGKGLTRLEPWLDPENNLAFHYNGGTLPMSVLYDSAGQEVWRFTGENDWSSAETKRLLAEAG</sequence>
<comment type="subcellular location">
    <subcellularLocation>
        <location evidence="1">Cell envelope</location>
    </subcellularLocation>
</comment>
<gene>
    <name evidence="6" type="ORF">H7F53_04840</name>
</gene>
<evidence type="ECO:0000313" key="7">
    <source>
        <dbReference type="Proteomes" id="UP000551327"/>
    </source>
</evidence>
<protein>
    <submittedName>
        <fullName evidence="6">TlpA family protein disulfide reductase</fullName>
    </submittedName>
</protein>
<dbReference type="GO" id="GO:0015036">
    <property type="term" value="F:disulfide oxidoreductase activity"/>
    <property type="evidence" value="ECO:0007669"/>
    <property type="project" value="UniProtKB-ARBA"/>
</dbReference>
<dbReference type="PANTHER" id="PTHR42852">
    <property type="entry name" value="THIOL:DISULFIDE INTERCHANGE PROTEIN DSBE"/>
    <property type="match status" value="1"/>
</dbReference>
<dbReference type="GO" id="GO:0017004">
    <property type="term" value="P:cytochrome complex assembly"/>
    <property type="evidence" value="ECO:0007669"/>
    <property type="project" value="UniProtKB-KW"/>
</dbReference>
<dbReference type="InterPro" id="IPR013740">
    <property type="entry name" value="Redoxin"/>
</dbReference>
<comment type="caution">
    <text evidence="6">The sequence shown here is derived from an EMBL/GenBank/DDBJ whole genome shotgun (WGS) entry which is preliminary data.</text>
</comment>
<dbReference type="InterPro" id="IPR050553">
    <property type="entry name" value="Thioredoxin_ResA/DsbE_sf"/>
</dbReference>
<dbReference type="PANTHER" id="PTHR42852:SF13">
    <property type="entry name" value="PROTEIN DIPZ"/>
    <property type="match status" value="1"/>
</dbReference>
<dbReference type="InterPro" id="IPR017937">
    <property type="entry name" value="Thioredoxin_CS"/>
</dbReference>